<dbReference type="PANTHER" id="PTHR34374">
    <property type="entry name" value="LARGE RIBOSOMAL RNA SUBUNIT ACCUMULATION PROTEIN YCED HOMOLOG 1, CHLOROPLASTIC"/>
    <property type="match status" value="1"/>
</dbReference>
<name>A0ABU1T410_9ACTO</name>
<accession>A0ABU1T410</accession>
<comment type="caution">
    <text evidence="1">The sequence shown here is derived from an EMBL/GenBank/DDBJ whole genome shotgun (WGS) entry which is preliminary data.</text>
</comment>
<dbReference type="RefSeq" id="WP_309957368.1">
    <property type="nucleotide sequence ID" value="NZ_CP136414.1"/>
</dbReference>
<dbReference type="Proteomes" id="UP001266099">
    <property type="component" value="Unassembled WGS sequence"/>
</dbReference>
<evidence type="ECO:0000313" key="2">
    <source>
        <dbReference type="Proteomes" id="UP001266099"/>
    </source>
</evidence>
<dbReference type="PANTHER" id="PTHR34374:SF1">
    <property type="entry name" value="LARGE RIBOSOMAL RNA SUBUNIT ACCUMULATION PROTEIN YCED HOMOLOG 1, CHLOROPLASTIC"/>
    <property type="match status" value="1"/>
</dbReference>
<proteinExistence type="predicted"/>
<dbReference type="InterPro" id="IPR003772">
    <property type="entry name" value="YceD"/>
</dbReference>
<gene>
    <name evidence="1" type="ORF">J2S36_001670</name>
</gene>
<evidence type="ECO:0000313" key="1">
    <source>
        <dbReference type="EMBL" id="MDR6940127.1"/>
    </source>
</evidence>
<reference evidence="1 2" key="1">
    <citation type="submission" date="2023-07" db="EMBL/GenBank/DDBJ databases">
        <title>Sequencing the genomes of 1000 actinobacteria strains.</title>
        <authorList>
            <person name="Klenk H.-P."/>
        </authorList>
    </citation>
    <scope>NUCLEOTIDE SEQUENCE [LARGE SCALE GENOMIC DNA]</scope>
    <source>
        <strain evidence="1 2">DSM 15539</strain>
    </source>
</reference>
<sequence length="191" mass="21246">MDLRSPYVISIVDLPRQEGASRDFQFDFLAPDDCGVQLLAVPAGTVMATDLTLQSVSEGVLVHGRVRALAQGRCSRCLREIELDLDEAVAELVYYPERKQALLAEDDEEAEDFPVIKDDRIDLEPILRDALVLAMPFTPLCAPDCAGLCPDCGQMWRDLPKDHHHEQLDPRFAALDALRAQFVDEIDNGGK</sequence>
<keyword evidence="2" id="KW-1185">Reference proteome</keyword>
<evidence type="ECO:0008006" key="3">
    <source>
        <dbReference type="Google" id="ProtNLM"/>
    </source>
</evidence>
<dbReference type="Pfam" id="PF02620">
    <property type="entry name" value="YceD"/>
    <property type="match status" value="1"/>
</dbReference>
<dbReference type="EMBL" id="JAVDUJ010000001">
    <property type="protein sequence ID" value="MDR6940127.1"/>
    <property type="molecule type" value="Genomic_DNA"/>
</dbReference>
<organism evidence="1 2">
    <name type="scientific">Arcanobacterium hippocoleae</name>
    <dbReference type="NCBI Taxonomy" id="149017"/>
    <lineage>
        <taxon>Bacteria</taxon>
        <taxon>Bacillati</taxon>
        <taxon>Actinomycetota</taxon>
        <taxon>Actinomycetes</taxon>
        <taxon>Actinomycetales</taxon>
        <taxon>Actinomycetaceae</taxon>
        <taxon>Arcanobacterium</taxon>
    </lineage>
</organism>
<protein>
    <recommendedName>
        <fullName evidence="3">DUF177 domain-containing protein</fullName>
    </recommendedName>
</protein>